<sequence>MSSKQFFPHGVTIDSQSPQICYTHLYSFHPIQTQSRWSFPLANQNVEYWDKDAYGLAYLPLGPPTPARVTIPSPNGNSTPPTPTRAVIIPSSDCNSMVSNHSCDGNSSNTPLTPARLVSNAPSDQGHHHSPATPPLSWNAPSDQSHHSPTPTLPPATQQISKRFQEKNKHMLYDYKKRTNICCIKIFPPMKPTPTIHQYHTFWSLLYPILRVRMCIPKLEQVVINSKRIQIKVILEEYLAIGFP</sequence>
<dbReference type="EMBL" id="AJIL01000019">
    <property type="protein sequence ID" value="KNF03113.1"/>
    <property type="molecule type" value="Genomic_DNA"/>
</dbReference>
<feature type="compositionally biased region" description="Polar residues" evidence="1">
    <location>
        <begin position="99"/>
        <end position="112"/>
    </location>
</feature>
<organism evidence="2 3">
    <name type="scientific">Puccinia striiformis f. sp. tritici PST-78</name>
    <dbReference type="NCBI Taxonomy" id="1165861"/>
    <lineage>
        <taxon>Eukaryota</taxon>
        <taxon>Fungi</taxon>
        <taxon>Dikarya</taxon>
        <taxon>Basidiomycota</taxon>
        <taxon>Pucciniomycotina</taxon>
        <taxon>Pucciniomycetes</taxon>
        <taxon>Pucciniales</taxon>
        <taxon>Pucciniaceae</taxon>
        <taxon>Puccinia</taxon>
    </lineage>
</organism>
<evidence type="ECO:0000313" key="3">
    <source>
        <dbReference type="Proteomes" id="UP000054564"/>
    </source>
</evidence>
<accession>A0A0L0VV09</accession>
<dbReference type="AlphaFoldDB" id="A0A0L0VV09"/>
<proteinExistence type="predicted"/>
<feature type="region of interest" description="Disordered" evidence="1">
    <location>
        <begin position="99"/>
        <end position="156"/>
    </location>
</feature>
<evidence type="ECO:0000256" key="1">
    <source>
        <dbReference type="SAM" id="MobiDB-lite"/>
    </source>
</evidence>
<evidence type="ECO:0000313" key="2">
    <source>
        <dbReference type="EMBL" id="KNF03113.1"/>
    </source>
</evidence>
<gene>
    <name evidence="2" type="ORF">PSTG_03698</name>
</gene>
<protein>
    <submittedName>
        <fullName evidence="2">Uncharacterized protein</fullName>
    </submittedName>
</protein>
<dbReference type="Proteomes" id="UP000054564">
    <property type="component" value="Unassembled WGS sequence"/>
</dbReference>
<name>A0A0L0VV09_9BASI</name>
<comment type="caution">
    <text evidence="2">The sequence shown here is derived from an EMBL/GenBank/DDBJ whole genome shotgun (WGS) entry which is preliminary data.</text>
</comment>
<reference evidence="3" key="1">
    <citation type="submission" date="2014-03" db="EMBL/GenBank/DDBJ databases">
        <title>The Genome Sequence of Puccinia striiformis f. sp. tritici PST-78.</title>
        <authorList>
            <consortium name="The Broad Institute Genome Sequencing Platform"/>
            <person name="Cuomo C."/>
            <person name="Hulbert S."/>
            <person name="Chen X."/>
            <person name="Walker B."/>
            <person name="Young S.K."/>
            <person name="Zeng Q."/>
            <person name="Gargeya S."/>
            <person name="Fitzgerald M."/>
            <person name="Haas B."/>
            <person name="Abouelleil A."/>
            <person name="Alvarado L."/>
            <person name="Arachchi H.M."/>
            <person name="Berlin A.M."/>
            <person name="Chapman S.B."/>
            <person name="Goldberg J."/>
            <person name="Griggs A."/>
            <person name="Gujja S."/>
            <person name="Hansen M."/>
            <person name="Howarth C."/>
            <person name="Imamovic A."/>
            <person name="Larimer J."/>
            <person name="McCowan C."/>
            <person name="Montmayeur A."/>
            <person name="Murphy C."/>
            <person name="Neiman D."/>
            <person name="Pearson M."/>
            <person name="Priest M."/>
            <person name="Roberts A."/>
            <person name="Saif S."/>
            <person name="Shea T."/>
            <person name="Sisk P."/>
            <person name="Sykes S."/>
            <person name="Wortman J."/>
            <person name="Nusbaum C."/>
            <person name="Birren B."/>
        </authorList>
    </citation>
    <scope>NUCLEOTIDE SEQUENCE [LARGE SCALE GENOMIC DNA]</scope>
    <source>
        <strain evidence="3">race PST-78</strain>
    </source>
</reference>
<keyword evidence="3" id="KW-1185">Reference proteome</keyword>
<feature type="compositionally biased region" description="Polar residues" evidence="1">
    <location>
        <begin position="139"/>
        <end position="156"/>
    </location>
</feature>